<feature type="transmembrane region" description="Helical" evidence="1">
    <location>
        <begin position="6"/>
        <end position="23"/>
    </location>
</feature>
<name>A0A368V6S6_MARNT</name>
<reference evidence="3 4" key="1">
    <citation type="submission" date="2018-07" db="EMBL/GenBank/DDBJ databases">
        <title>Freshwater and sediment microbial communities from various areas in North America, analyzing microbe dynamics in response to fracking.</title>
        <authorList>
            <person name="Lamendella R."/>
        </authorList>
    </citation>
    <scope>NUCLEOTIDE SEQUENCE [LARGE SCALE GENOMIC DNA]</scope>
    <source>
        <strain evidence="3 4">114E</strain>
        <strain evidence="2 5">114E_o</strain>
    </source>
</reference>
<keyword evidence="5" id="KW-1185">Reference proteome</keyword>
<dbReference type="EMBL" id="QPJB01000003">
    <property type="protein sequence ID" value="RCW36503.1"/>
    <property type="molecule type" value="Genomic_DNA"/>
</dbReference>
<evidence type="ECO:0000313" key="3">
    <source>
        <dbReference type="EMBL" id="RCW36503.1"/>
    </source>
</evidence>
<protein>
    <submittedName>
        <fullName evidence="3">Uncharacterized protein</fullName>
    </submittedName>
</protein>
<keyword evidence="1" id="KW-0472">Membrane</keyword>
<dbReference type="Proteomes" id="UP000252795">
    <property type="component" value="Unassembled WGS sequence"/>
</dbReference>
<dbReference type="RefSeq" id="WP_113879449.1">
    <property type="nucleotide sequence ID" value="NZ_QNSA01000003.1"/>
</dbReference>
<dbReference type="AlphaFoldDB" id="A0A368V6S6"/>
<evidence type="ECO:0000313" key="2">
    <source>
        <dbReference type="EMBL" id="RBP75694.1"/>
    </source>
</evidence>
<proteinExistence type="predicted"/>
<dbReference type="Proteomes" id="UP000253065">
    <property type="component" value="Unassembled WGS sequence"/>
</dbReference>
<keyword evidence="1" id="KW-1133">Transmembrane helix</keyword>
<evidence type="ECO:0000313" key="4">
    <source>
        <dbReference type="Proteomes" id="UP000252795"/>
    </source>
</evidence>
<comment type="caution">
    <text evidence="3">The sequence shown here is derived from an EMBL/GenBank/DDBJ whole genome shotgun (WGS) entry which is preliminary data.</text>
</comment>
<accession>A0A368V6S6</accession>
<sequence length="97" mass="11036">MKVIVFSLVISVVFNLFLMVRLFDVSLSLDYSRSESAINESRSNKLETIIQISLGKMSEENFSEMMDELVDSGFVIKESEGKVVIEGVEVRRKDKQP</sequence>
<gene>
    <name evidence="3" type="ORF">DET51_103296</name>
    <name evidence="2" type="ORF">DET64_103296</name>
</gene>
<dbReference type="EMBL" id="QNSA01000003">
    <property type="protein sequence ID" value="RBP75694.1"/>
    <property type="molecule type" value="Genomic_DNA"/>
</dbReference>
<keyword evidence="1" id="KW-0812">Transmembrane</keyword>
<evidence type="ECO:0000256" key="1">
    <source>
        <dbReference type="SAM" id="Phobius"/>
    </source>
</evidence>
<organism evidence="3 4">
    <name type="scientific">Marinobacter nauticus</name>
    <name type="common">Marinobacter hydrocarbonoclasticus</name>
    <name type="synonym">Marinobacter aquaeolei</name>
    <dbReference type="NCBI Taxonomy" id="2743"/>
    <lineage>
        <taxon>Bacteria</taxon>
        <taxon>Pseudomonadati</taxon>
        <taxon>Pseudomonadota</taxon>
        <taxon>Gammaproteobacteria</taxon>
        <taxon>Pseudomonadales</taxon>
        <taxon>Marinobacteraceae</taxon>
        <taxon>Marinobacter</taxon>
    </lineage>
</organism>
<evidence type="ECO:0000313" key="5">
    <source>
        <dbReference type="Proteomes" id="UP000253065"/>
    </source>
</evidence>